<dbReference type="EMBL" id="VWZR01021064">
    <property type="protein sequence ID" value="NXH79402.1"/>
    <property type="molecule type" value="Genomic_DNA"/>
</dbReference>
<gene>
    <name evidence="6" type="primary">Vars2_1</name>
    <name evidence="6" type="ORF">HYDTET_R15218</name>
</gene>
<dbReference type="GO" id="GO:0005524">
    <property type="term" value="F:ATP binding"/>
    <property type="evidence" value="ECO:0007669"/>
    <property type="project" value="UniProtKB-KW"/>
</dbReference>
<feature type="non-terminal residue" evidence="6">
    <location>
        <position position="110"/>
    </location>
</feature>
<protein>
    <submittedName>
        <fullName evidence="6">SYVM protein</fullName>
    </submittedName>
</protein>
<keyword evidence="1" id="KW-0436">Ligase</keyword>
<keyword evidence="5" id="KW-0030">Aminoacyl-tRNA synthetase</keyword>
<dbReference type="Proteomes" id="UP000527232">
    <property type="component" value="Unassembled WGS sequence"/>
</dbReference>
<dbReference type="OrthoDB" id="629407at2759"/>
<evidence type="ECO:0000313" key="7">
    <source>
        <dbReference type="Proteomes" id="UP000527232"/>
    </source>
</evidence>
<organism evidence="6 7">
    <name type="scientific">Oceanodroma tethys</name>
    <name type="common">Wedge-rumped storm-petrel</name>
    <name type="synonym">Hydrobates tethys</name>
    <dbReference type="NCBI Taxonomy" id="79633"/>
    <lineage>
        <taxon>Eukaryota</taxon>
        <taxon>Metazoa</taxon>
        <taxon>Chordata</taxon>
        <taxon>Craniata</taxon>
        <taxon>Vertebrata</taxon>
        <taxon>Euteleostomi</taxon>
        <taxon>Archelosauria</taxon>
        <taxon>Archosauria</taxon>
        <taxon>Dinosauria</taxon>
        <taxon>Saurischia</taxon>
        <taxon>Theropoda</taxon>
        <taxon>Coelurosauria</taxon>
        <taxon>Aves</taxon>
        <taxon>Neognathae</taxon>
        <taxon>Neoaves</taxon>
        <taxon>Aequornithes</taxon>
        <taxon>Procellariiformes</taxon>
        <taxon>Hydrobatidae</taxon>
        <taxon>Oceanodroma</taxon>
    </lineage>
</organism>
<dbReference type="AlphaFoldDB" id="A0A7K9MXK0"/>
<name>A0A7K9MXK0_OCETE</name>
<evidence type="ECO:0000256" key="5">
    <source>
        <dbReference type="ARBA" id="ARBA00023146"/>
    </source>
</evidence>
<keyword evidence="4" id="KW-0648">Protein biosynthesis</keyword>
<evidence type="ECO:0000256" key="1">
    <source>
        <dbReference type="ARBA" id="ARBA00022598"/>
    </source>
</evidence>
<proteinExistence type="predicted"/>
<keyword evidence="7" id="KW-1185">Reference proteome</keyword>
<dbReference type="GO" id="GO:0004812">
    <property type="term" value="F:aminoacyl-tRNA ligase activity"/>
    <property type="evidence" value="ECO:0007669"/>
    <property type="project" value="UniProtKB-KW"/>
</dbReference>
<reference evidence="6 7" key="1">
    <citation type="submission" date="2019-09" db="EMBL/GenBank/DDBJ databases">
        <title>Bird 10,000 Genomes (B10K) Project - Family phase.</title>
        <authorList>
            <person name="Zhang G."/>
        </authorList>
    </citation>
    <scope>NUCLEOTIDE SEQUENCE [LARGE SCALE GENOMIC DNA]</scope>
    <source>
        <strain evidence="6">B10K-DU-001-32</strain>
        <tissue evidence="6">Muscle</tissue>
    </source>
</reference>
<evidence type="ECO:0000256" key="4">
    <source>
        <dbReference type="ARBA" id="ARBA00022917"/>
    </source>
</evidence>
<keyword evidence="3" id="KW-0067">ATP-binding</keyword>
<dbReference type="GO" id="GO:0006418">
    <property type="term" value="P:tRNA aminoacylation for protein translation"/>
    <property type="evidence" value="ECO:0007669"/>
    <property type="project" value="InterPro"/>
</dbReference>
<accession>A0A7K9MXK0</accession>
<evidence type="ECO:0000256" key="3">
    <source>
        <dbReference type="ARBA" id="ARBA00022840"/>
    </source>
</evidence>
<dbReference type="InterPro" id="IPR009008">
    <property type="entry name" value="Val/Leu/Ile-tRNA-synth_edit"/>
</dbReference>
<comment type="caution">
    <text evidence="6">The sequence shown here is derived from an EMBL/GenBank/DDBJ whole genome shotgun (WGS) entry which is preliminary data.</text>
</comment>
<dbReference type="Gene3D" id="3.90.740.10">
    <property type="entry name" value="Valyl/Leucyl/Isoleucyl-tRNA synthetase, editing domain"/>
    <property type="match status" value="1"/>
</dbReference>
<evidence type="ECO:0000313" key="6">
    <source>
        <dbReference type="EMBL" id="NXH79402.1"/>
    </source>
</evidence>
<sequence length="110" mass="11048">DGVSPVPAGAVKVTPGHSPPDLVLARAHGLPLLSVIGDDGTMCPPGGGWLQVLSFPLSFPSSRPQIVSPGTSLCPLPSPCPLSPAASPCPHHPRVPGSVPCHFSVSPLSP</sequence>
<feature type="non-terminal residue" evidence="6">
    <location>
        <position position="1"/>
    </location>
</feature>
<evidence type="ECO:0000256" key="2">
    <source>
        <dbReference type="ARBA" id="ARBA00022741"/>
    </source>
</evidence>
<dbReference type="SUPFAM" id="SSF50677">
    <property type="entry name" value="ValRS/IleRS/LeuRS editing domain"/>
    <property type="match status" value="1"/>
</dbReference>
<dbReference type="GO" id="GO:0002161">
    <property type="term" value="F:aminoacyl-tRNA deacylase activity"/>
    <property type="evidence" value="ECO:0007669"/>
    <property type="project" value="InterPro"/>
</dbReference>
<keyword evidence="2" id="KW-0547">Nucleotide-binding</keyword>